<dbReference type="Gene3D" id="3.20.20.70">
    <property type="entry name" value="Aldolase class I"/>
    <property type="match status" value="1"/>
</dbReference>
<dbReference type="PANTHER" id="PTHR30246:SF1">
    <property type="entry name" value="2-DEHYDRO-3-DEOXY-6-PHOSPHOGALACTONATE ALDOLASE-RELATED"/>
    <property type="match status" value="1"/>
</dbReference>
<dbReference type="InterPro" id="IPR000887">
    <property type="entry name" value="Aldlse_KDPG_KHG"/>
</dbReference>
<keyword evidence="7" id="KW-1185">Reference proteome</keyword>
<evidence type="ECO:0000256" key="1">
    <source>
        <dbReference type="ARBA" id="ARBA00004761"/>
    </source>
</evidence>
<dbReference type="InterPro" id="IPR013785">
    <property type="entry name" value="Aldolase_TIM"/>
</dbReference>
<dbReference type="Pfam" id="PF01081">
    <property type="entry name" value="Aldolase"/>
    <property type="match status" value="1"/>
</dbReference>
<comment type="subunit">
    <text evidence="3">Homotrimer.</text>
</comment>
<dbReference type="EMBL" id="CP121252">
    <property type="protein sequence ID" value="WFP17008.1"/>
    <property type="molecule type" value="Genomic_DNA"/>
</dbReference>
<comment type="pathway">
    <text evidence="1">Carbohydrate acid metabolism.</text>
</comment>
<reference evidence="6 7" key="1">
    <citation type="submission" date="2023-04" db="EMBL/GenBank/DDBJ databases">
        <title>Funneling lignin-derived compounds into biodiesel using alkali-halophilic Citricoccus sp. P2.</title>
        <authorList>
            <person name="Luo C.-B."/>
        </authorList>
    </citation>
    <scope>NUCLEOTIDE SEQUENCE [LARGE SCALE GENOMIC DNA]</scope>
    <source>
        <strain evidence="6 7">P2</strain>
    </source>
</reference>
<name>A0ABY8H8M4_9MICC</name>
<dbReference type="SUPFAM" id="SSF51569">
    <property type="entry name" value="Aldolase"/>
    <property type="match status" value="1"/>
</dbReference>
<evidence type="ECO:0000313" key="7">
    <source>
        <dbReference type="Proteomes" id="UP001219037"/>
    </source>
</evidence>
<proteinExistence type="inferred from homology"/>
<evidence type="ECO:0000256" key="4">
    <source>
        <dbReference type="ARBA" id="ARBA00023239"/>
    </source>
</evidence>
<keyword evidence="4" id="KW-0456">Lyase</keyword>
<protein>
    <submittedName>
        <fullName evidence="6">Bifunctional 4-hydroxy-2-oxoglutarate aldolase/2-dehydro-3-deoxy-phosphogluconate aldolase</fullName>
    </submittedName>
</protein>
<dbReference type="Proteomes" id="UP001219037">
    <property type="component" value="Chromosome"/>
</dbReference>
<organism evidence="6 7">
    <name type="scientific">Citricoccus muralis</name>
    <dbReference type="NCBI Taxonomy" id="169134"/>
    <lineage>
        <taxon>Bacteria</taxon>
        <taxon>Bacillati</taxon>
        <taxon>Actinomycetota</taxon>
        <taxon>Actinomycetes</taxon>
        <taxon>Micrococcales</taxon>
        <taxon>Micrococcaceae</taxon>
        <taxon>Citricoccus</taxon>
    </lineage>
</organism>
<comment type="similarity">
    <text evidence="2">Belongs to the KHG/KDPG aldolase family.</text>
</comment>
<evidence type="ECO:0000256" key="3">
    <source>
        <dbReference type="ARBA" id="ARBA00011233"/>
    </source>
</evidence>
<evidence type="ECO:0000313" key="6">
    <source>
        <dbReference type="EMBL" id="WFP17008.1"/>
    </source>
</evidence>
<dbReference type="RefSeq" id="WP_278158228.1">
    <property type="nucleotide sequence ID" value="NZ_CP121252.1"/>
</dbReference>
<evidence type="ECO:0000256" key="2">
    <source>
        <dbReference type="ARBA" id="ARBA00006906"/>
    </source>
</evidence>
<accession>A0ABY8H8M4</accession>
<dbReference type="PANTHER" id="PTHR30246">
    <property type="entry name" value="2-KETO-3-DEOXY-6-PHOSPHOGLUCONATE ALDOLASE"/>
    <property type="match status" value="1"/>
</dbReference>
<keyword evidence="5" id="KW-0119">Carbohydrate metabolism</keyword>
<gene>
    <name evidence="6" type="ORF">P8192_02460</name>
</gene>
<sequence length="206" mass="21794">MAQSTWFDQHLLGCPIMAILRNFSVEESLELSHRAWDLGIEHVEVPIQNQQGLDALAAVVEAGNSRGKYVGAGTVDSSEKVFQAQEIGAAYTVAPGLDDDVVEASSRADLPHLPGVATASEIQRALGHGLTWMKAFPAHTLGPAWFTAMRGPFPQVNFVATGGLDTTNVEAYLNAGAKVTAVGSALQQEDQISRLSQLITAPSDGA</sequence>
<dbReference type="CDD" id="cd00452">
    <property type="entry name" value="KDPG_aldolase"/>
    <property type="match status" value="1"/>
</dbReference>
<evidence type="ECO:0000256" key="5">
    <source>
        <dbReference type="ARBA" id="ARBA00023277"/>
    </source>
</evidence>